<gene>
    <name evidence="9" type="ORF">KIPB_000525</name>
    <name evidence="10" type="ORF">KIPB_003420</name>
</gene>
<feature type="transmembrane region" description="Helical" evidence="7">
    <location>
        <begin position="325"/>
        <end position="346"/>
    </location>
</feature>
<dbReference type="EMBL" id="BDIP01000653">
    <property type="protein sequence ID" value="GCA62420.1"/>
    <property type="molecule type" value="Genomic_DNA"/>
</dbReference>
<reference evidence="9" key="1">
    <citation type="submission" date="2016-10" db="EMBL/GenBank/DDBJ databases">
        <authorList>
            <person name="Tanifuji G."/>
            <person name="Kume K."/>
            <person name="Nakayama T."/>
            <person name="Takabayashi S."/>
            <person name="Hashimoto T."/>
        </authorList>
    </citation>
    <scope>NUCLEOTIDE SEQUENCE</scope>
    <source>
        <strain evidence="9">NY0173</strain>
    </source>
</reference>
<evidence type="ECO:0000256" key="5">
    <source>
        <dbReference type="ARBA" id="ARBA00022989"/>
    </source>
</evidence>
<dbReference type="GO" id="GO:0005886">
    <property type="term" value="C:plasma membrane"/>
    <property type="evidence" value="ECO:0007669"/>
    <property type="project" value="UniProtKB-SubCell"/>
</dbReference>
<keyword evidence="4 7" id="KW-0812">Transmembrane</keyword>
<organism evidence="9 11">
    <name type="scientific">Kipferlia bialata</name>
    <dbReference type="NCBI Taxonomy" id="797122"/>
    <lineage>
        <taxon>Eukaryota</taxon>
        <taxon>Metamonada</taxon>
        <taxon>Carpediemonas-like organisms</taxon>
        <taxon>Kipferlia</taxon>
    </lineage>
</organism>
<evidence type="ECO:0000313" key="10">
    <source>
        <dbReference type="EMBL" id="GCA62420.1"/>
    </source>
</evidence>
<evidence type="ECO:0000313" key="11">
    <source>
        <dbReference type="Proteomes" id="UP000265618"/>
    </source>
</evidence>
<dbReference type="PANTHER" id="PTHR43414:SF6">
    <property type="entry name" value="MULTIDRUG RESISTANCE PROTEIN MDTG"/>
    <property type="match status" value="1"/>
</dbReference>
<feature type="transmembrane region" description="Helical" evidence="7">
    <location>
        <begin position="631"/>
        <end position="651"/>
    </location>
</feature>
<comment type="subcellular location">
    <subcellularLocation>
        <location evidence="1">Cell membrane</location>
        <topology evidence="1">Multi-pass membrane protein</topology>
    </subcellularLocation>
</comment>
<evidence type="ECO:0000256" key="3">
    <source>
        <dbReference type="ARBA" id="ARBA00022475"/>
    </source>
</evidence>
<feature type="transmembrane region" description="Helical" evidence="7">
    <location>
        <begin position="463"/>
        <end position="479"/>
    </location>
</feature>
<accession>A0A391NI62</accession>
<sequence length="688" mass="74177">MSSVECTRADLVLDAEGAAYTTSSLRLWKCLQVYSSLHRLDTPFAKYSTMSVVPGIANGRLLVHLASKAGYLWQDSSIGEERVFTQSDTVDETLLTPLFQWLQTLDLTPSTDTPHLPSDLVDAARVTPCLVFLAGCVECLLQRQGVSASALASYSDVPYPSHSVSEDMVSVVVAELGQGVLAVPNVNDDYQGYVSVWGSGAWAVHACGFLGCVGLIMVVVALPTRLYRILPPEEYDMVVVSFHSYLLTLSHSVLTPSYSVANANLLAVFNLVQLFASPAIQRLSDSVGRKRLVTLLNALYALCFYMSGLSTRLFSSPGKEYAWLYAWRALSGVAAMIVPLGNVVLGDILPLQQRPQHLAFLNGITNASGILGPLLLLVISGRVSSNAQYWRWACTVAAGFCLLACLGTALFLPETAPLPRARRVIDRVQGSEGTDTEGAQEGVSTEPDGWLATFNTVRRDRNLVMLIVAYTLTLSVFKGGSDMAGVILMQQFGFSRDAYSAAAVIFCAVCAFGGIVLAKPLMRRVGERMTTHVGHALAALALVLYQPLVSEYTPTGVPYYRDTRFWLFNLTLGLLGLSDGVAQPSSMSMFSLYATPFNKGSVLGIAQIGNSLGRSLPTMALGYLYAVNPHLGFGLFMVLPVIAALLTHATLPPLQLHAIRAEGVSRDRVRALECTGHRLAEGDAMAVV</sequence>
<evidence type="ECO:0000256" key="4">
    <source>
        <dbReference type="ARBA" id="ARBA00022692"/>
    </source>
</evidence>
<keyword evidence="5 7" id="KW-1133">Transmembrane helix</keyword>
<dbReference type="Pfam" id="PF07690">
    <property type="entry name" value="MFS_1"/>
    <property type="match status" value="1"/>
</dbReference>
<evidence type="ECO:0000256" key="2">
    <source>
        <dbReference type="ARBA" id="ARBA00022448"/>
    </source>
</evidence>
<keyword evidence="3" id="KW-1003">Cell membrane</keyword>
<feature type="domain" description="Major facilitator superfamily (MFS) profile" evidence="8">
    <location>
        <begin position="209"/>
        <end position="655"/>
    </location>
</feature>
<evidence type="ECO:0000256" key="6">
    <source>
        <dbReference type="ARBA" id="ARBA00023136"/>
    </source>
</evidence>
<reference evidence="9 11" key="2">
    <citation type="journal article" date="2018" name="PLoS ONE">
        <title>The draft genome of Kipferlia bialata reveals reductive genome evolution in fornicate parasites.</title>
        <authorList>
            <person name="Tanifuji G."/>
            <person name="Takabayashi S."/>
            <person name="Kume K."/>
            <person name="Takagi M."/>
            <person name="Nakayama T."/>
            <person name="Kamikawa R."/>
            <person name="Inagaki Y."/>
            <person name="Hashimoto T."/>
        </authorList>
    </citation>
    <scope>NUCLEOTIDE SEQUENCE [LARGE SCALE GENOMIC DNA]</scope>
    <source>
        <strain evidence="9">NY0173</strain>
    </source>
</reference>
<dbReference type="CDD" id="cd06174">
    <property type="entry name" value="MFS"/>
    <property type="match status" value="1"/>
</dbReference>
<name>A0A391NI62_9EUKA</name>
<evidence type="ECO:0000259" key="8">
    <source>
        <dbReference type="PROSITE" id="PS50850"/>
    </source>
</evidence>
<dbReference type="Gene3D" id="1.20.1250.20">
    <property type="entry name" value="MFS general substrate transporter like domains"/>
    <property type="match status" value="1"/>
</dbReference>
<proteinExistence type="predicted"/>
<dbReference type="GO" id="GO:0022857">
    <property type="term" value="F:transmembrane transporter activity"/>
    <property type="evidence" value="ECO:0007669"/>
    <property type="project" value="InterPro"/>
</dbReference>
<dbReference type="OrthoDB" id="3437016at2759"/>
<feature type="transmembrane region" description="Helical" evidence="7">
    <location>
        <begin position="260"/>
        <end position="280"/>
    </location>
</feature>
<dbReference type="SUPFAM" id="SSF103473">
    <property type="entry name" value="MFS general substrate transporter"/>
    <property type="match status" value="1"/>
</dbReference>
<protein>
    <submittedName>
        <fullName evidence="9">Major facilitator superfamily protein</fullName>
    </submittedName>
</protein>
<dbReference type="PROSITE" id="PS50850">
    <property type="entry name" value="MFS"/>
    <property type="match status" value="1"/>
</dbReference>
<keyword evidence="6 7" id="KW-0472">Membrane</keyword>
<dbReference type="InterPro" id="IPR036259">
    <property type="entry name" value="MFS_trans_sf"/>
</dbReference>
<dbReference type="PANTHER" id="PTHR43414">
    <property type="entry name" value="MULTIDRUG RESISTANCE PROTEIN MDTG"/>
    <property type="match status" value="1"/>
</dbReference>
<feature type="transmembrane region" description="Helical" evidence="7">
    <location>
        <begin position="292"/>
        <end position="313"/>
    </location>
</feature>
<dbReference type="InterPro" id="IPR020846">
    <property type="entry name" value="MFS_dom"/>
</dbReference>
<keyword evidence="11" id="KW-1185">Reference proteome</keyword>
<feature type="transmembrane region" description="Helical" evidence="7">
    <location>
        <begin position="358"/>
        <end position="383"/>
    </location>
</feature>
<evidence type="ECO:0000256" key="1">
    <source>
        <dbReference type="ARBA" id="ARBA00004651"/>
    </source>
</evidence>
<evidence type="ECO:0000313" key="9">
    <source>
        <dbReference type="EMBL" id="GCA62004.1"/>
    </source>
</evidence>
<feature type="transmembrane region" description="Helical" evidence="7">
    <location>
        <begin position="389"/>
        <end position="412"/>
    </location>
</feature>
<dbReference type="AlphaFoldDB" id="A0A391NI62"/>
<evidence type="ECO:0000256" key="7">
    <source>
        <dbReference type="SAM" id="Phobius"/>
    </source>
</evidence>
<dbReference type="EMBL" id="BDIP01000062">
    <property type="protein sequence ID" value="GCA62004.1"/>
    <property type="molecule type" value="Genomic_DNA"/>
</dbReference>
<feature type="transmembrane region" description="Helical" evidence="7">
    <location>
        <begin position="202"/>
        <end position="223"/>
    </location>
</feature>
<dbReference type="Proteomes" id="UP000265618">
    <property type="component" value="Unassembled WGS sequence"/>
</dbReference>
<dbReference type="InterPro" id="IPR011701">
    <property type="entry name" value="MFS"/>
</dbReference>
<feature type="transmembrane region" description="Helical" evidence="7">
    <location>
        <begin position="499"/>
        <end position="517"/>
    </location>
</feature>
<keyword evidence="2" id="KW-0813">Transport</keyword>
<comment type="caution">
    <text evidence="9">The sequence shown here is derived from an EMBL/GenBank/DDBJ whole genome shotgun (WGS) entry which is preliminary data.</text>
</comment>